<feature type="compositionally biased region" description="Low complexity" evidence="2">
    <location>
        <begin position="271"/>
        <end position="288"/>
    </location>
</feature>
<dbReference type="GeneID" id="100374149"/>
<evidence type="ECO:0000256" key="1">
    <source>
        <dbReference type="ARBA" id="ARBA00006475"/>
    </source>
</evidence>
<feature type="compositionally biased region" description="Low complexity" evidence="2">
    <location>
        <begin position="320"/>
        <end position="349"/>
    </location>
</feature>
<dbReference type="Proteomes" id="UP000694865">
    <property type="component" value="Unplaced"/>
</dbReference>
<name>A0ABM0H1W4_SACKO</name>
<gene>
    <name evidence="6" type="primary">LOC100374149</name>
</gene>
<reference evidence="6" key="1">
    <citation type="submission" date="2025-08" db="UniProtKB">
        <authorList>
            <consortium name="RefSeq"/>
        </authorList>
    </citation>
    <scope>IDENTIFICATION</scope>
    <source>
        <tissue evidence="6">Testes</tissue>
    </source>
</reference>
<organism evidence="5 6">
    <name type="scientific">Saccoglossus kowalevskii</name>
    <name type="common">Acorn worm</name>
    <dbReference type="NCBI Taxonomy" id="10224"/>
    <lineage>
        <taxon>Eukaryota</taxon>
        <taxon>Metazoa</taxon>
        <taxon>Hemichordata</taxon>
        <taxon>Enteropneusta</taxon>
        <taxon>Harrimaniidae</taxon>
        <taxon>Saccoglossus</taxon>
    </lineage>
</organism>
<dbReference type="SUPFAM" id="SSF47616">
    <property type="entry name" value="GST C-terminal domain-like"/>
    <property type="match status" value="1"/>
</dbReference>
<dbReference type="SFLD" id="SFLDS00019">
    <property type="entry name" value="Glutathione_Transferase_(cytos"/>
    <property type="match status" value="1"/>
</dbReference>
<dbReference type="InterPro" id="IPR050931">
    <property type="entry name" value="Mito_Protein_Transport_Metaxin"/>
</dbReference>
<dbReference type="PANTHER" id="PTHR12289">
    <property type="entry name" value="METAXIN RELATED"/>
    <property type="match status" value="1"/>
</dbReference>
<feature type="compositionally biased region" description="Polar residues" evidence="2">
    <location>
        <begin position="353"/>
        <end position="363"/>
    </location>
</feature>
<dbReference type="SFLD" id="SFLDG01180">
    <property type="entry name" value="SUF1"/>
    <property type="match status" value="1"/>
</dbReference>
<dbReference type="Pfam" id="PF17171">
    <property type="entry name" value="GST_C_6"/>
    <property type="match status" value="1"/>
</dbReference>
<evidence type="ECO:0000259" key="3">
    <source>
        <dbReference type="Pfam" id="PF17171"/>
    </source>
</evidence>
<dbReference type="Gene3D" id="1.20.1050.10">
    <property type="match status" value="1"/>
</dbReference>
<proteinExistence type="inferred from homology"/>
<dbReference type="InterPro" id="IPR040079">
    <property type="entry name" value="Glutathione_S-Trfase"/>
</dbReference>
<dbReference type="RefSeq" id="XP_002742387.1">
    <property type="nucleotide sequence ID" value="XM_002742341.2"/>
</dbReference>
<comment type="similarity">
    <text evidence="1">Belongs to the FAX family.</text>
</comment>
<dbReference type="CDD" id="cd03193">
    <property type="entry name" value="GST_C_Metaxin"/>
    <property type="match status" value="1"/>
</dbReference>
<feature type="compositionally biased region" description="Polar residues" evidence="2">
    <location>
        <begin position="308"/>
        <end position="319"/>
    </location>
</feature>
<dbReference type="InterPro" id="IPR036282">
    <property type="entry name" value="Glutathione-S-Trfase_C_sf"/>
</dbReference>
<evidence type="ECO:0000313" key="6">
    <source>
        <dbReference type="RefSeq" id="XP_002742387.1"/>
    </source>
</evidence>
<dbReference type="PANTHER" id="PTHR12289:SF41">
    <property type="entry name" value="FAILED AXON CONNECTIONS-RELATED"/>
    <property type="match status" value="1"/>
</dbReference>
<keyword evidence="5" id="KW-1185">Reference proteome</keyword>
<dbReference type="InterPro" id="IPR012336">
    <property type="entry name" value="Thioredoxin-like_fold"/>
</dbReference>
<feature type="compositionally biased region" description="Polar residues" evidence="2">
    <location>
        <begin position="427"/>
        <end position="438"/>
    </location>
</feature>
<evidence type="ECO:0000256" key="2">
    <source>
        <dbReference type="SAM" id="MobiDB-lite"/>
    </source>
</evidence>
<feature type="domain" description="Thioredoxin-like fold" evidence="4">
    <location>
        <begin position="27"/>
        <end position="121"/>
    </location>
</feature>
<feature type="compositionally biased region" description="Basic and acidic residues" evidence="2">
    <location>
        <begin position="289"/>
        <end position="299"/>
    </location>
</feature>
<dbReference type="InterPro" id="IPR033468">
    <property type="entry name" value="Metaxin_GST"/>
</dbReference>
<feature type="region of interest" description="Disordered" evidence="2">
    <location>
        <begin position="250"/>
        <end position="368"/>
    </location>
</feature>
<feature type="compositionally biased region" description="Basic and acidic residues" evidence="2">
    <location>
        <begin position="411"/>
        <end position="426"/>
    </location>
</feature>
<dbReference type="Pfam" id="PF17172">
    <property type="entry name" value="GST_N_4"/>
    <property type="match status" value="1"/>
</dbReference>
<protein>
    <submittedName>
        <fullName evidence="6">Failed axon connections homolog</fullName>
    </submittedName>
</protein>
<feature type="region of interest" description="Disordered" evidence="2">
    <location>
        <begin position="400"/>
        <end position="438"/>
    </location>
</feature>
<sequence length="438" mass="49348">MPRSSYPPNTAILFQMGRAKHTPSLSPFAIKLETYLRMAEIPYKSVHTRKKSSKGETPWITYNEETIPSQAQCIDILNKKCDKNLNKELSDWQRSMAKAFQRLTEESLYWTLLYARWIDRDYCDSMRDSFPSGFMMDIYLWREKGQVEKALQYQGTSKHTKDEIYDIALTDIKALSEFLGPKQYFFGDEVSEFDAALFGFVATFAYELPGSPQERFIKGECKNLLAFCERIKERYWPDWKKCIMGNKTIDDYPAIPKTDPTVFNPTDDESTSTSTSNSKSSSGRSSKSSNEDANAKDQNDADAVVAAPTTNATGTQLDATETTQEPTQEPAQQPTQKPAQKPTQEPTQEAAQEPTQEPAQSAENVVGEVASAEVLEKKLENMQEKIAVAVEEKTEEIKVKVEEAVSTDTSDEPRPTENTEEPKPDESTATTTDVTKTE</sequence>
<accession>A0ABM0H1W4</accession>
<feature type="domain" description="Metaxin glutathione S-transferase" evidence="3">
    <location>
        <begin position="170"/>
        <end position="231"/>
    </location>
</feature>
<dbReference type="InterPro" id="IPR026928">
    <property type="entry name" value="FAX/IsoI-like"/>
</dbReference>
<evidence type="ECO:0000313" key="5">
    <source>
        <dbReference type="Proteomes" id="UP000694865"/>
    </source>
</evidence>
<evidence type="ECO:0000259" key="4">
    <source>
        <dbReference type="Pfam" id="PF17172"/>
    </source>
</evidence>
<dbReference type="SFLD" id="SFLDG01200">
    <property type="entry name" value="SUF1.1"/>
    <property type="match status" value="1"/>
</dbReference>